<dbReference type="CDD" id="cd06171">
    <property type="entry name" value="Sigma70_r4"/>
    <property type="match status" value="1"/>
</dbReference>
<dbReference type="InterPro" id="IPR013325">
    <property type="entry name" value="RNA_pol_sigma_r2"/>
</dbReference>
<evidence type="ECO:0000259" key="6">
    <source>
        <dbReference type="Pfam" id="PF08281"/>
    </source>
</evidence>
<comment type="caution">
    <text evidence="7">The sequence shown here is derived from an EMBL/GenBank/DDBJ whole genome shotgun (WGS) entry which is preliminary data.</text>
</comment>
<evidence type="ECO:0000256" key="1">
    <source>
        <dbReference type="ARBA" id="ARBA00010641"/>
    </source>
</evidence>
<dbReference type="Pfam" id="PF08281">
    <property type="entry name" value="Sigma70_r4_2"/>
    <property type="match status" value="1"/>
</dbReference>
<dbReference type="InterPro" id="IPR039425">
    <property type="entry name" value="RNA_pol_sigma-70-like"/>
</dbReference>
<evidence type="ECO:0000313" key="8">
    <source>
        <dbReference type="Proteomes" id="UP000609121"/>
    </source>
</evidence>
<evidence type="ECO:0000256" key="3">
    <source>
        <dbReference type="ARBA" id="ARBA00023082"/>
    </source>
</evidence>
<proteinExistence type="inferred from homology"/>
<dbReference type="PANTHER" id="PTHR43133:SF63">
    <property type="entry name" value="RNA POLYMERASE SIGMA FACTOR FECI-RELATED"/>
    <property type="match status" value="1"/>
</dbReference>
<dbReference type="Gene3D" id="1.10.10.10">
    <property type="entry name" value="Winged helix-like DNA-binding domain superfamily/Winged helix DNA-binding domain"/>
    <property type="match status" value="1"/>
</dbReference>
<dbReference type="InterPro" id="IPR013249">
    <property type="entry name" value="RNA_pol_sigma70_r4_t2"/>
</dbReference>
<dbReference type="InterPro" id="IPR014284">
    <property type="entry name" value="RNA_pol_sigma-70_dom"/>
</dbReference>
<name>A0A8J7CGK4_9RHOB</name>
<feature type="domain" description="RNA polymerase sigma-70 region 2" evidence="5">
    <location>
        <begin position="14"/>
        <end position="76"/>
    </location>
</feature>
<dbReference type="NCBIfam" id="TIGR02937">
    <property type="entry name" value="sigma70-ECF"/>
    <property type="match status" value="1"/>
</dbReference>
<dbReference type="EMBL" id="JACVXA010000006">
    <property type="protein sequence ID" value="MBE3637200.1"/>
    <property type="molecule type" value="Genomic_DNA"/>
</dbReference>
<dbReference type="SUPFAM" id="SSF88659">
    <property type="entry name" value="Sigma3 and sigma4 domains of RNA polymerase sigma factors"/>
    <property type="match status" value="1"/>
</dbReference>
<keyword evidence="4" id="KW-0804">Transcription</keyword>
<evidence type="ECO:0000313" key="7">
    <source>
        <dbReference type="EMBL" id="MBE3637200.1"/>
    </source>
</evidence>
<evidence type="ECO:0000256" key="2">
    <source>
        <dbReference type="ARBA" id="ARBA00023015"/>
    </source>
</evidence>
<dbReference type="GO" id="GO:0016987">
    <property type="term" value="F:sigma factor activity"/>
    <property type="evidence" value="ECO:0007669"/>
    <property type="project" value="UniProtKB-KW"/>
</dbReference>
<reference evidence="7" key="1">
    <citation type="submission" date="2020-09" db="EMBL/GenBank/DDBJ databases">
        <title>A novel bacterium of genus Mangrovicoccus, isolated from South China Sea.</title>
        <authorList>
            <person name="Huang H."/>
            <person name="Mo K."/>
            <person name="Hu Y."/>
        </authorList>
    </citation>
    <scope>NUCLEOTIDE SEQUENCE</scope>
    <source>
        <strain evidence="7">HB182678</strain>
    </source>
</reference>
<dbReference type="PANTHER" id="PTHR43133">
    <property type="entry name" value="RNA POLYMERASE ECF-TYPE SIGMA FACTO"/>
    <property type="match status" value="1"/>
</dbReference>
<dbReference type="AlphaFoldDB" id="A0A8J7CGK4"/>
<dbReference type="RefSeq" id="WP_193179526.1">
    <property type="nucleotide sequence ID" value="NZ_JACVXA010000006.1"/>
</dbReference>
<keyword evidence="8" id="KW-1185">Reference proteome</keyword>
<organism evidence="7 8">
    <name type="scientific">Mangrovicoccus algicola</name>
    <dbReference type="NCBI Taxonomy" id="2771008"/>
    <lineage>
        <taxon>Bacteria</taxon>
        <taxon>Pseudomonadati</taxon>
        <taxon>Pseudomonadota</taxon>
        <taxon>Alphaproteobacteria</taxon>
        <taxon>Rhodobacterales</taxon>
        <taxon>Paracoccaceae</taxon>
        <taxon>Mangrovicoccus</taxon>
    </lineage>
</organism>
<sequence>MSAETNPLTTTMIECYPDLLRHLARRTGAVPDAEDLLHDLWIRLDRLPEKPVERPRAYLFRAAENMVLDLFRARSRGRTEALTEDIAAPDAGEDARLDSRRRLGILAETVGALPPRQREALLLYRVHGLPMDEVGRRMGISRSGVEKLLRKALISCRRQVFPDQVR</sequence>
<dbReference type="Proteomes" id="UP000609121">
    <property type="component" value="Unassembled WGS sequence"/>
</dbReference>
<comment type="similarity">
    <text evidence="1">Belongs to the sigma-70 factor family. ECF subfamily.</text>
</comment>
<evidence type="ECO:0000256" key="4">
    <source>
        <dbReference type="ARBA" id="ARBA00023163"/>
    </source>
</evidence>
<dbReference type="Pfam" id="PF04542">
    <property type="entry name" value="Sigma70_r2"/>
    <property type="match status" value="1"/>
</dbReference>
<dbReference type="GO" id="GO:0006352">
    <property type="term" value="P:DNA-templated transcription initiation"/>
    <property type="evidence" value="ECO:0007669"/>
    <property type="project" value="InterPro"/>
</dbReference>
<feature type="domain" description="RNA polymerase sigma factor 70 region 4 type 2" evidence="6">
    <location>
        <begin position="105"/>
        <end position="154"/>
    </location>
</feature>
<accession>A0A8J7CGK4</accession>
<dbReference type="GO" id="GO:0003677">
    <property type="term" value="F:DNA binding"/>
    <property type="evidence" value="ECO:0007669"/>
    <property type="project" value="InterPro"/>
</dbReference>
<gene>
    <name evidence="7" type="ORF">ICN82_03170</name>
</gene>
<evidence type="ECO:0000259" key="5">
    <source>
        <dbReference type="Pfam" id="PF04542"/>
    </source>
</evidence>
<dbReference type="Gene3D" id="1.10.1740.10">
    <property type="match status" value="1"/>
</dbReference>
<keyword evidence="2" id="KW-0805">Transcription regulation</keyword>
<protein>
    <submittedName>
        <fullName evidence="7">Sigma-70 family RNA polymerase sigma factor</fullName>
    </submittedName>
</protein>
<keyword evidence="3" id="KW-0731">Sigma factor</keyword>
<dbReference type="SUPFAM" id="SSF88946">
    <property type="entry name" value="Sigma2 domain of RNA polymerase sigma factors"/>
    <property type="match status" value="1"/>
</dbReference>
<dbReference type="InterPro" id="IPR007627">
    <property type="entry name" value="RNA_pol_sigma70_r2"/>
</dbReference>
<dbReference type="InterPro" id="IPR036388">
    <property type="entry name" value="WH-like_DNA-bd_sf"/>
</dbReference>
<dbReference type="InterPro" id="IPR013324">
    <property type="entry name" value="RNA_pol_sigma_r3/r4-like"/>
</dbReference>